<dbReference type="InterPro" id="IPR041519">
    <property type="entry name" value="HEPN_RiboL-PSP"/>
</dbReference>
<dbReference type="Proteomes" id="UP001597399">
    <property type="component" value="Unassembled WGS sequence"/>
</dbReference>
<feature type="domain" description="RiboL-PSP-HEPN" evidence="1">
    <location>
        <begin position="15"/>
        <end position="197"/>
    </location>
</feature>
<comment type="caution">
    <text evidence="2">The sequence shown here is derived from an EMBL/GenBank/DDBJ whole genome shotgun (WGS) entry which is preliminary data.</text>
</comment>
<evidence type="ECO:0000259" key="1">
    <source>
        <dbReference type="Pfam" id="PF18735"/>
    </source>
</evidence>
<organism evidence="2 3">
    <name type="scientific">Sporolactobacillus shoreicorticis</name>
    <dbReference type="NCBI Taxonomy" id="1923877"/>
    <lineage>
        <taxon>Bacteria</taxon>
        <taxon>Bacillati</taxon>
        <taxon>Bacillota</taxon>
        <taxon>Bacilli</taxon>
        <taxon>Bacillales</taxon>
        <taxon>Sporolactobacillaceae</taxon>
        <taxon>Sporolactobacillus</taxon>
    </lineage>
</organism>
<sequence>MSIEKQFFESHIVSLQSLTSLYQYINNNASLVDADALLRAEYVLIVSAFDNYLHQIVRRRIRELFFGGAEVASNLAFPVPVFQMIHDEDDETVQKEIFDAELRKVLEKDSYQSPRGVEYALNLIHIKKIWTDVIPFMEDSAINVKRRLSLIVKRRNQIAHEADVEYNTGFPRDIDEQTVLECREFLSKLVSSIDALIT</sequence>
<proteinExistence type="predicted"/>
<evidence type="ECO:0000313" key="3">
    <source>
        <dbReference type="Proteomes" id="UP001597399"/>
    </source>
</evidence>
<dbReference type="Pfam" id="PF18735">
    <property type="entry name" value="HEPN_RiboL-PSP"/>
    <property type="match status" value="1"/>
</dbReference>
<accession>A0ABW5SAE9</accession>
<name>A0ABW5SAE9_9BACL</name>
<keyword evidence="3" id="KW-1185">Reference proteome</keyword>
<dbReference type="RefSeq" id="WP_253061868.1">
    <property type="nucleotide sequence ID" value="NZ_JAMXWM010000010.1"/>
</dbReference>
<reference evidence="3" key="1">
    <citation type="journal article" date="2019" name="Int. J. Syst. Evol. Microbiol.">
        <title>The Global Catalogue of Microorganisms (GCM) 10K type strain sequencing project: providing services to taxonomists for standard genome sequencing and annotation.</title>
        <authorList>
            <consortium name="The Broad Institute Genomics Platform"/>
            <consortium name="The Broad Institute Genome Sequencing Center for Infectious Disease"/>
            <person name="Wu L."/>
            <person name="Ma J."/>
        </authorList>
    </citation>
    <scope>NUCLEOTIDE SEQUENCE [LARGE SCALE GENOMIC DNA]</scope>
    <source>
        <strain evidence="3">TISTR 2466</strain>
    </source>
</reference>
<dbReference type="EMBL" id="JBHUMQ010000057">
    <property type="protein sequence ID" value="MFD2696104.1"/>
    <property type="molecule type" value="Genomic_DNA"/>
</dbReference>
<evidence type="ECO:0000313" key="2">
    <source>
        <dbReference type="EMBL" id="MFD2696104.1"/>
    </source>
</evidence>
<gene>
    <name evidence="2" type="ORF">ACFSUE_21085</name>
</gene>
<protein>
    <submittedName>
        <fullName evidence="2">HEPN domain-containing protein</fullName>
    </submittedName>
</protein>